<dbReference type="Pfam" id="PF20391">
    <property type="entry name" value="DUF6686"/>
    <property type="match status" value="1"/>
</dbReference>
<dbReference type="EMBL" id="JADFFL010000003">
    <property type="protein sequence ID" value="MBE9661823.1"/>
    <property type="molecule type" value="Genomic_DNA"/>
</dbReference>
<comment type="caution">
    <text evidence="1">The sequence shown here is derived from an EMBL/GenBank/DDBJ whole genome shotgun (WGS) entry which is preliminary data.</text>
</comment>
<dbReference type="AlphaFoldDB" id="A0A929KXN0"/>
<organism evidence="1 2">
    <name type="scientific">Mucilaginibacter myungsuensis</name>
    <dbReference type="NCBI Taxonomy" id="649104"/>
    <lineage>
        <taxon>Bacteria</taxon>
        <taxon>Pseudomonadati</taxon>
        <taxon>Bacteroidota</taxon>
        <taxon>Sphingobacteriia</taxon>
        <taxon>Sphingobacteriales</taxon>
        <taxon>Sphingobacteriaceae</taxon>
        <taxon>Mucilaginibacter</taxon>
    </lineage>
</organism>
<accession>A0A929KXN0</accession>
<proteinExistence type="predicted"/>
<dbReference type="Proteomes" id="UP000622475">
    <property type="component" value="Unassembled WGS sequence"/>
</dbReference>
<gene>
    <name evidence="1" type="ORF">IRJ16_07995</name>
</gene>
<evidence type="ECO:0000313" key="2">
    <source>
        <dbReference type="Proteomes" id="UP000622475"/>
    </source>
</evidence>
<evidence type="ECO:0000313" key="1">
    <source>
        <dbReference type="EMBL" id="MBE9661823.1"/>
    </source>
</evidence>
<keyword evidence="2" id="KW-1185">Reference proteome</keyword>
<protein>
    <submittedName>
        <fullName evidence="1">Uncharacterized protein</fullName>
    </submittedName>
</protein>
<name>A0A929KXN0_9SPHI</name>
<dbReference type="RefSeq" id="WP_194111033.1">
    <property type="nucleotide sequence ID" value="NZ_JADFFL010000003.1"/>
</dbReference>
<dbReference type="InterPro" id="IPR046508">
    <property type="entry name" value="DUF6686"/>
</dbReference>
<reference evidence="1" key="1">
    <citation type="submission" date="2020-10" db="EMBL/GenBank/DDBJ databases">
        <title>Mucilaginibacter mali sp. nov., isolated from rhizosphere soil of apple orchard.</title>
        <authorList>
            <person name="Lee J.-S."/>
            <person name="Kim H.S."/>
            <person name="Kim J.-S."/>
        </authorList>
    </citation>
    <scope>NUCLEOTIDE SEQUENCE</scope>
    <source>
        <strain evidence="1">KCTC 22746</strain>
    </source>
</reference>
<sequence>MCDTHTLSFKGKTIISQCKECNIINIWHDNLLLCFSPPQFKAFKDFTAELDQAERSYSFPDGEERLILCTPNRDINFAFTMDEWVNFNDAMDEALYMQEVYQLIKQ</sequence>